<dbReference type="AlphaFoldDB" id="A0A2H1L4P7"/>
<reference evidence="2" key="1">
    <citation type="submission" date="2017-03" db="EMBL/GenBank/DDBJ databases">
        <authorList>
            <person name="Monnet C."/>
        </authorList>
    </citation>
    <scope>NUCLEOTIDE SEQUENCE [LARGE SCALE GENOMIC DNA]</scope>
    <source>
        <strain evidence="2">SJ5-8</strain>
    </source>
</reference>
<gene>
    <name evidence="1" type="ORF">BJEO58_01430</name>
</gene>
<organism evidence="1 2">
    <name type="scientific">Brevibacterium jeotgali</name>
    <dbReference type="NCBI Taxonomy" id="1262550"/>
    <lineage>
        <taxon>Bacteria</taxon>
        <taxon>Bacillati</taxon>
        <taxon>Actinomycetota</taxon>
        <taxon>Actinomycetes</taxon>
        <taxon>Micrococcales</taxon>
        <taxon>Brevibacteriaceae</taxon>
        <taxon>Brevibacterium</taxon>
    </lineage>
</organism>
<evidence type="ECO:0000313" key="1">
    <source>
        <dbReference type="EMBL" id="SMY11839.1"/>
    </source>
</evidence>
<dbReference type="RefSeq" id="WP_101588779.1">
    <property type="nucleotide sequence ID" value="NZ_FXZM01000005.1"/>
</dbReference>
<dbReference type="EMBL" id="FXZM01000005">
    <property type="protein sequence ID" value="SMY11839.1"/>
    <property type="molecule type" value="Genomic_DNA"/>
</dbReference>
<sequence length="433" mass="44823">MRLFGRRQGLLLGAAGALAAAGLVVLPVAPRMGSAVQSDVCDAFGSCRTAELMTDACHADTRSAVSGQASTPVYFEQPAPGSVGLRFFADGTAGVVVDEEDSASSHRFPTGEAALRWLVGRNPAETSAVDRVWGPAARGQAEAVLGGFDALGLGLQSRAAESSTVVRGDVGDERALLAVAEDGAYSVHQTVRMPIDRSARLTGLTAWMGLQAHMVVRTDHTATGTPTSVTFTGPKRTGWDLRVLKGTEPTTGRPGTDVPGKDEFSLRSFTLDLTREQNAHAFAGVYTARQHLGGKPFSSPPVSAYPTEWDADGQRAVHPVDVFADRVRSDAVLVESSYEGAAEGSGALTADAVLALLTGAPLDVEAVPTAVAGSGSAGGSDTDPDPGDVGFAPRLVDAAAMDLARPESDLSPLVNCDVVDAEELQELVDDAEA</sequence>
<proteinExistence type="predicted"/>
<name>A0A2H1L4P7_9MICO</name>
<protein>
    <submittedName>
        <fullName evidence="1">Uncharacterized protein</fullName>
    </submittedName>
</protein>
<dbReference type="OrthoDB" id="5136442at2"/>
<keyword evidence="2" id="KW-1185">Reference proteome</keyword>
<dbReference type="Proteomes" id="UP000234462">
    <property type="component" value="Unassembled WGS sequence"/>
</dbReference>
<accession>A0A2H1L4P7</accession>
<evidence type="ECO:0000313" key="2">
    <source>
        <dbReference type="Proteomes" id="UP000234462"/>
    </source>
</evidence>